<comment type="caution">
    <text evidence="1">The sequence shown here is derived from an EMBL/GenBank/DDBJ whole genome shotgun (WGS) entry which is preliminary data.</text>
</comment>
<protein>
    <submittedName>
        <fullName evidence="1">Uncharacterized protein</fullName>
    </submittedName>
</protein>
<accession>A0A8T0I0W0</accession>
<keyword evidence="2" id="KW-1185">Reference proteome</keyword>
<evidence type="ECO:0000313" key="2">
    <source>
        <dbReference type="Proteomes" id="UP000822688"/>
    </source>
</evidence>
<dbReference type="EMBL" id="CM026425">
    <property type="protein sequence ID" value="KAG0576521.1"/>
    <property type="molecule type" value="Genomic_DNA"/>
</dbReference>
<proteinExistence type="predicted"/>
<evidence type="ECO:0000313" key="1">
    <source>
        <dbReference type="EMBL" id="KAG0576521.1"/>
    </source>
</evidence>
<gene>
    <name evidence="1" type="ORF">KC19_5G086400</name>
</gene>
<dbReference type="AlphaFoldDB" id="A0A8T0I0W0"/>
<organism evidence="1 2">
    <name type="scientific">Ceratodon purpureus</name>
    <name type="common">Fire moss</name>
    <name type="synonym">Dicranum purpureum</name>
    <dbReference type="NCBI Taxonomy" id="3225"/>
    <lineage>
        <taxon>Eukaryota</taxon>
        <taxon>Viridiplantae</taxon>
        <taxon>Streptophyta</taxon>
        <taxon>Embryophyta</taxon>
        <taxon>Bryophyta</taxon>
        <taxon>Bryophytina</taxon>
        <taxon>Bryopsida</taxon>
        <taxon>Dicranidae</taxon>
        <taxon>Pseudoditrichales</taxon>
        <taxon>Ditrichaceae</taxon>
        <taxon>Ceratodon</taxon>
    </lineage>
</organism>
<name>A0A8T0I0W0_CERPU</name>
<sequence>MKLCGFLQEYLIDVKPLEGEAKKPWFRYVCPRGREETKRKRRDSLPGRGTLIILGNPNHALRDRKRNPHYPTHVCQARSTLQNGQLVTRVPCRNSPSKLPFTFILIYFYLFAGDRTPSSCTGPWRSAQDLHDMPWEKQIMSYMK</sequence>
<dbReference type="Proteomes" id="UP000822688">
    <property type="component" value="Chromosome 5"/>
</dbReference>
<reference evidence="1" key="1">
    <citation type="submission" date="2020-06" db="EMBL/GenBank/DDBJ databases">
        <title>WGS assembly of Ceratodon purpureus strain R40.</title>
        <authorList>
            <person name="Carey S.B."/>
            <person name="Jenkins J."/>
            <person name="Shu S."/>
            <person name="Lovell J.T."/>
            <person name="Sreedasyam A."/>
            <person name="Maumus F."/>
            <person name="Tiley G.P."/>
            <person name="Fernandez-Pozo N."/>
            <person name="Barry K."/>
            <person name="Chen C."/>
            <person name="Wang M."/>
            <person name="Lipzen A."/>
            <person name="Daum C."/>
            <person name="Saski C.A."/>
            <person name="Payton A.C."/>
            <person name="Mcbreen J.C."/>
            <person name="Conrad R.E."/>
            <person name="Kollar L.M."/>
            <person name="Olsson S."/>
            <person name="Huttunen S."/>
            <person name="Landis J.B."/>
            <person name="Wickett N.J."/>
            <person name="Johnson M.G."/>
            <person name="Rensing S.A."/>
            <person name="Grimwood J."/>
            <person name="Schmutz J."/>
            <person name="Mcdaniel S.F."/>
        </authorList>
    </citation>
    <scope>NUCLEOTIDE SEQUENCE</scope>
    <source>
        <strain evidence="1">R40</strain>
    </source>
</reference>